<keyword evidence="2" id="KW-1185">Reference proteome</keyword>
<protein>
    <submittedName>
        <fullName evidence="1">(diamondback moth) hypothetical protein</fullName>
    </submittedName>
</protein>
<evidence type="ECO:0000313" key="2">
    <source>
        <dbReference type="Proteomes" id="UP000653454"/>
    </source>
</evidence>
<evidence type="ECO:0000313" key="1">
    <source>
        <dbReference type="EMBL" id="CAG9093566.1"/>
    </source>
</evidence>
<dbReference type="Proteomes" id="UP000653454">
    <property type="component" value="Unassembled WGS sequence"/>
</dbReference>
<dbReference type="EMBL" id="CAJHNJ030000003">
    <property type="protein sequence ID" value="CAG9093566.1"/>
    <property type="molecule type" value="Genomic_DNA"/>
</dbReference>
<dbReference type="AlphaFoldDB" id="A0A8S4D3F6"/>
<name>A0A8S4D3F6_PLUXY</name>
<organism evidence="1 2">
    <name type="scientific">Plutella xylostella</name>
    <name type="common">Diamondback moth</name>
    <name type="synonym">Plutella maculipennis</name>
    <dbReference type="NCBI Taxonomy" id="51655"/>
    <lineage>
        <taxon>Eukaryota</taxon>
        <taxon>Metazoa</taxon>
        <taxon>Ecdysozoa</taxon>
        <taxon>Arthropoda</taxon>
        <taxon>Hexapoda</taxon>
        <taxon>Insecta</taxon>
        <taxon>Pterygota</taxon>
        <taxon>Neoptera</taxon>
        <taxon>Endopterygota</taxon>
        <taxon>Lepidoptera</taxon>
        <taxon>Glossata</taxon>
        <taxon>Ditrysia</taxon>
        <taxon>Yponomeutoidea</taxon>
        <taxon>Plutellidae</taxon>
        <taxon>Plutella</taxon>
    </lineage>
</organism>
<comment type="caution">
    <text evidence="1">The sequence shown here is derived from an EMBL/GenBank/DDBJ whole genome shotgun (WGS) entry which is preliminary data.</text>
</comment>
<gene>
    <name evidence="1" type="ORF">PLXY2_LOCUS1374</name>
</gene>
<accession>A0A8S4D3F6</accession>
<sequence length="124" mass="14104">MTFGIESADWNICVDKSNGNNNTFSNMTLNRKRSRDEESCEFMPLSKRINNLHINNNLASTSSNAAQPSSQQNGMSDEASTDTTRQPDYDPGVNSSQSPYYFDNKLLFQLHLERIQRTGQQFPF</sequence>
<reference evidence="1" key="1">
    <citation type="submission" date="2020-11" db="EMBL/GenBank/DDBJ databases">
        <authorList>
            <person name="Whiteford S."/>
        </authorList>
    </citation>
    <scope>NUCLEOTIDE SEQUENCE</scope>
</reference>
<proteinExistence type="predicted"/>